<dbReference type="Pfam" id="PF00565">
    <property type="entry name" value="SNase"/>
    <property type="match status" value="1"/>
</dbReference>
<dbReference type="PROSITE" id="PS01123">
    <property type="entry name" value="TNASE_1"/>
    <property type="match status" value="1"/>
</dbReference>
<evidence type="ECO:0000313" key="4">
    <source>
        <dbReference type="Proteomes" id="UP000468327"/>
    </source>
</evidence>
<keyword evidence="1" id="KW-0812">Transmembrane</keyword>
<dbReference type="GO" id="GO:0004518">
    <property type="term" value="F:nuclease activity"/>
    <property type="evidence" value="ECO:0007669"/>
    <property type="project" value="InterPro"/>
</dbReference>
<dbReference type="AlphaFoldDB" id="A0A6N8IJQ2"/>
<gene>
    <name evidence="3" type="ORF">GO738_06700</name>
</gene>
<evidence type="ECO:0000313" key="3">
    <source>
        <dbReference type="EMBL" id="MVN15043.1"/>
    </source>
</evidence>
<dbReference type="SUPFAM" id="SSF50199">
    <property type="entry name" value="Staphylococcal nuclease"/>
    <property type="match status" value="1"/>
</dbReference>
<dbReference type="InterPro" id="IPR016071">
    <property type="entry name" value="Staphylococal_nuclease_OB-fold"/>
</dbReference>
<comment type="caution">
    <text evidence="3">The sequence shown here is derived from an EMBL/GenBank/DDBJ whole genome shotgun (WGS) entry which is preliminary data.</text>
</comment>
<dbReference type="PROSITE" id="PS50830">
    <property type="entry name" value="TNASE_3"/>
    <property type="match status" value="1"/>
</dbReference>
<accession>A0A6N8IJQ2</accession>
<dbReference type="Proteomes" id="UP000468327">
    <property type="component" value="Unassembled WGS sequence"/>
</dbReference>
<dbReference type="EMBL" id="WPOC01000008">
    <property type="protein sequence ID" value="MVN15043.1"/>
    <property type="molecule type" value="Genomic_DNA"/>
</dbReference>
<reference evidence="3 4" key="1">
    <citation type="submission" date="2019-11" db="EMBL/GenBank/DDBJ databases">
        <title>Whole genome shotgun sequencing (WGS) data from Adlercreutzia equolifaciens ResAG-91, Eggerthella lenta MRI-F36, MRI-F37, MRI-F40, ResAG-49, ResAG-88, ResAG-121, ResAG-145, and Gordonibacter sp. ResAG-5, ResAG-26, ResAG-43, ResAG-50, ResAG-59.</title>
        <authorList>
            <person name="Stoll D.A."/>
            <person name="Danylec N."/>
            <person name="Franz C.M.A.P."/>
            <person name="Huch M."/>
        </authorList>
    </citation>
    <scope>NUCLEOTIDE SEQUENCE [LARGE SCALE GENOMIC DNA]</scope>
    <source>
        <strain evidence="3 4">ResAG-59</strain>
    </source>
</reference>
<dbReference type="InterPro" id="IPR002071">
    <property type="entry name" value="Thermonucl_AS"/>
</dbReference>
<dbReference type="GO" id="GO:0003676">
    <property type="term" value="F:nucleic acid binding"/>
    <property type="evidence" value="ECO:0007669"/>
    <property type="project" value="InterPro"/>
</dbReference>
<proteinExistence type="predicted"/>
<dbReference type="InterPro" id="IPR035437">
    <property type="entry name" value="SNase_OB-fold_sf"/>
</dbReference>
<feature type="transmembrane region" description="Helical" evidence="1">
    <location>
        <begin position="21"/>
        <end position="41"/>
    </location>
</feature>
<feature type="domain" description="TNase-like" evidence="2">
    <location>
        <begin position="66"/>
        <end position="212"/>
    </location>
</feature>
<dbReference type="SMART" id="SM00318">
    <property type="entry name" value="SNc"/>
    <property type="match status" value="1"/>
</dbReference>
<protein>
    <recommendedName>
        <fullName evidence="2">TNase-like domain-containing protein</fullName>
    </recommendedName>
</protein>
<dbReference type="RefSeq" id="WP_157005021.1">
    <property type="nucleotide sequence ID" value="NZ_DBEZYS010000229.1"/>
</dbReference>
<keyword evidence="4" id="KW-1185">Reference proteome</keyword>
<evidence type="ECO:0000259" key="2">
    <source>
        <dbReference type="PROSITE" id="PS50830"/>
    </source>
</evidence>
<evidence type="ECO:0000256" key="1">
    <source>
        <dbReference type="SAM" id="Phobius"/>
    </source>
</evidence>
<sequence length="214" mass="22804">MASVKQQAGRALRRLARKNPLAALAIAAVLVIGAALGWFGAAGGGVAEDAAPGRDGQATIAPVGDGLQQAQVVRVVDGDTLKVSVPGEADATVRLIGMDTPESVAADEARNCEEGRIASDYAKSLVAPGQEVWLSRDVSDADRYGRLLRYVWFERPNDPADEGEIAGKMLNAVLVRDGYAQVKRYKPDTTLHDLFQRWGDEAAADGRGVTYKWA</sequence>
<organism evidence="3 4">
    <name type="scientific">Gordonibacter urolithinfaciens</name>
    <dbReference type="NCBI Taxonomy" id="1335613"/>
    <lineage>
        <taxon>Bacteria</taxon>
        <taxon>Bacillati</taxon>
        <taxon>Actinomycetota</taxon>
        <taxon>Coriobacteriia</taxon>
        <taxon>Eggerthellales</taxon>
        <taxon>Eggerthellaceae</taxon>
        <taxon>Gordonibacter</taxon>
    </lineage>
</organism>
<keyword evidence="1" id="KW-0472">Membrane</keyword>
<dbReference type="Gene3D" id="2.40.50.90">
    <property type="match status" value="1"/>
</dbReference>
<keyword evidence="1" id="KW-1133">Transmembrane helix</keyword>
<name>A0A6N8IJQ2_9ACTN</name>